<protein>
    <submittedName>
        <fullName evidence="1">Uncharacterized protein</fullName>
    </submittedName>
</protein>
<gene>
    <name evidence="1" type="ORF">BDN72DRAFT_834623</name>
</gene>
<proteinExistence type="predicted"/>
<evidence type="ECO:0000313" key="1">
    <source>
        <dbReference type="EMBL" id="TFK73495.1"/>
    </source>
</evidence>
<name>A0ACD3B5W5_9AGAR</name>
<dbReference type="Proteomes" id="UP000308600">
    <property type="component" value="Unassembled WGS sequence"/>
</dbReference>
<accession>A0ACD3B5W5</accession>
<evidence type="ECO:0000313" key="2">
    <source>
        <dbReference type="Proteomes" id="UP000308600"/>
    </source>
</evidence>
<keyword evidence="2" id="KW-1185">Reference proteome</keyword>
<dbReference type="EMBL" id="ML208275">
    <property type="protein sequence ID" value="TFK73495.1"/>
    <property type="molecule type" value="Genomic_DNA"/>
</dbReference>
<reference evidence="1 2" key="1">
    <citation type="journal article" date="2019" name="Nat. Ecol. Evol.">
        <title>Megaphylogeny resolves global patterns of mushroom evolution.</title>
        <authorList>
            <person name="Varga T."/>
            <person name="Krizsan K."/>
            <person name="Foldi C."/>
            <person name="Dima B."/>
            <person name="Sanchez-Garcia M."/>
            <person name="Sanchez-Ramirez S."/>
            <person name="Szollosi G.J."/>
            <person name="Szarkandi J.G."/>
            <person name="Papp V."/>
            <person name="Albert L."/>
            <person name="Andreopoulos W."/>
            <person name="Angelini C."/>
            <person name="Antonin V."/>
            <person name="Barry K.W."/>
            <person name="Bougher N.L."/>
            <person name="Buchanan P."/>
            <person name="Buyck B."/>
            <person name="Bense V."/>
            <person name="Catcheside P."/>
            <person name="Chovatia M."/>
            <person name="Cooper J."/>
            <person name="Damon W."/>
            <person name="Desjardin D."/>
            <person name="Finy P."/>
            <person name="Geml J."/>
            <person name="Haridas S."/>
            <person name="Hughes K."/>
            <person name="Justo A."/>
            <person name="Karasinski D."/>
            <person name="Kautmanova I."/>
            <person name="Kiss B."/>
            <person name="Kocsube S."/>
            <person name="Kotiranta H."/>
            <person name="LaButti K.M."/>
            <person name="Lechner B.E."/>
            <person name="Liimatainen K."/>
            <person name="Lipzen A."/>
            <person name="Lukacs Z."/>
            <person name="Mihaltcheva S."/>
            <person name="Morgado L.N."/>
            <person name="Niskanen T."/>
            <person name="Noordeloos M.E."/>
            <person name="Ohm R.A."/>
            <person name="Ortiz-Santana B."/>
            <person name="Ovrebo C."/>
            <person name="Racz N."/>
            <person name="Riley R."/>
            <person name="Savchenko A."/>
            <person name="Shiryaev A."/>
            <person name="Soop K."/>
            <person name="Spirin V."/>
            <person name="Szebenyi C."/>
            <person name="Tomsovsky M."/>
            <person name="Tulloss R.E."/>
            <person name="Uehling J."/>
            <person name="Grigoriev I.V."/>
            <person name="Vagvolgyi C."/>
            <person name="Papp T."/>
            <person name="Martin F.M."/>
            <person name="Miettinen O."/>
            <person name="Hibbett D.S."/>
            <person name="Nagy L.G."/>
        </authorList>
    </citation>
    <scope>NUCLEOTIDE SEQUENCE [LARGE SCALE GENOMIC DNA]</scope>
    <source>
        <strain evidence="1 2">NL-1719</strain>
    </source>
</reference>
<organism evidence="1 2">
    <name type="scientific">Pluteus cervinus</name>
    <dbReference type="NCBI Taxonomy" id="181527"/>
    <lineage>
        <taxon>Eukaryota</taxon>
        <taxon>Fungi</taxon>
        <taxon>Dikarya</taxon>
        <taxon>Basidiomycota</taxon>
        <taxon>Agaricomycotina</taxon>
        <taxon>Agaricomycetes</taxon>
        <taxon>Agaricomycetidae</taxon>
        <taxon>Agaricales</taxon>
        <taxon>Pluteineae</taxon>
        <taxon>Pluteaceae</taxon>
        <taxon>Pluteus</taxon>
    </lineage>
</organism>
<sequence>MASALASWASKSCSRSTFRLFSRRPYSSHVAPVTSPRSILEDDSSVIDLSEDSDVVNGARPNTPPVHLRTPPNKPTPTEWKQHREVMKENFPDGWSPPRKLSREAMDGLRQLHHFDPDTFTTPVLADKFRISPEAVRRILKSKWEPPTGKRAKLAERERQERSEAIKLNRMKERIEARRLAELKGASKRFRTLGGGDLVSGADRFTFE</sequence>